<feature type="compositionally biased region" description="Low complexity" evidence="1">
    <location>
        <begin position="15"/>
        <end position="25"/>
    </location>
</feature>
<gene>
    <name evidence="2" type="ORF">CHGG_04661</name>
</gene>
<organism evidence="2 3">
    <name type="scientific">Chaetomium globosum (strain ATCC 6205 / CBS 148.51 / DSM 1962 / NBRC 6347 / NRRL 1970)</name>
    <name type="common">Soil fungus</name>
    <dbReference type="NCBI Taxonomy" id="306901"/>
    <lineage>
        <taxon>Eukaryota</taxon>
        <taxon>Fungi</taxon>
        <taxon>Dikarya</taxon>
        <taxon>Ascomycota</taxon>
        <taxon>Pezizomycotina</taxon>
        <taxon>Sordariomycetes</taxon>
        <taxon>Sordariomycetidae</taxon>
        <taxon>Sordariales</taxon>
        <taxon>Chaetomiaceae</taxon>
        <taxon>Chaetomium</taxon>
    </lineage>
</organism>
<dbReference type="EMBL" id="CH408032">
    <property type="protein sequence ID" value="EAQ88042.1"/>
    <property type="molecule type" value="Genomic_DNA"/>
</dbReference>
<dbReference type="AlphaFoldDB" id="Q2H0N5"/>
<accession>Q2H0N5</accession>
<dbReference type="GeneID" id="4391784"/>
<protein>
    <submittedName>
        <fullName evidence="2">Uncharacterized protein</fullName>
    </submittedName>
</protein>
<dbReference type="RefSeq" id="XP_001223875.1">
    <property type="nucleotide sequence ID" value="XM_001223874.1"/>
</dbReference>
<evidence type="ECO:0000256" key="1">
    <source>
        <dbReference type="SAM" id="MobiDB-lite"/>
    </source>
</evidence>
<evidence type="ECO:0000313" key="2">
    <source>
        <dbReference type="EMBL" id="EAQ88042.1"/>
    </source>
</evidence>
<dbReference type="HOGENOM" id="CLU_1895957_0_0_1"/>
<dbReference type="InParanoid" id="Q2H0N5"/>
<evidence type="ECO:0000313" key="3">
    <source>
        <dbReference type="Proteomes" id="UP000001056"/>
    </source>
</evidence>
<dbReference type="VEuPathDB" id="FungiDB:CHGG_04661"/>
<name>Q2H0N5_CHAGB</name>
<keyword evidence="3" id="KW-1185">Reference proteome</keyword>
<proteinExistence type="predicted"/>
<dbReference type="Proteomes" id="UP000001056">
    <property type="component" value="Unassembled WGS sequence"/>
</dbReference>
<feature type="region of interest" description="Disordered" evidence="1">
    <location>
        <begin position="1"/>
        <end position="96"/>
    </location>
</feature>
<reference evidence="3" key="1">
    <citation type="journal article" date="2015" name="Genome Announc.">
        <title>Draft genome sequence of the cellulolytic fungus Chaetomium globosum.</title>
        <authorList>
            <person name="Cuomo C.A."/>
            <person name="Untereiner W.A."/>
            <person name="Ma L.-J."/>
            <person name="Grabherr M."/>
            <person name="Birren B.W."/>
        </authorList>
    </citation>
    <scope>NUCLEOTIDE SEQUENCE [LARGE SCALE GENOMIC DNA]</scope>
    <source>
        <strain evidence="3">ATCC 6205 / CBS 148.51 / DSM 1962 / NBRC 6347 / NRRL 1970</strain>
    </source>
</reference>
<sequence length="134" mass="14600">MSQKHDEPPAYGNNPAYPQQAYYQGGPPPPQGAAGGYYQQQQPMGYGGHPQQGPPPGGYYQQGPYPPGQQVHYHQQEQKSSGPRSSARWVGRPEAGFLDTQKTIWGGIDGSAPRLVRTSQIPVQLGKRLGCLRD</sequence>